<proteinExistence type="inferred from homology"/>
<comment type="caution">
    <text evidence="8">The sequence shown here is derived from an EMBL/GenBank/DDBJ whole genome shotgun (WGS) entry which is preliminary data.</text>
</comment>
<dbReference type="PANTHER" id="PTHR38596:SF1">
    <property type="entry name" value="UPF0114 PROTEIN YQHA"/>
    <property type="match status" value="1"/>
</dbReference>
<keyword evidence="6 7" id="KW-0472">Membrane</keyword>
<keyword evidence="9" id="KW-1185">Reference proteome</keyword>
<evidence type="ECO:0000256" key="7">
    <source>
        <dbReference type="HAMAP-Rule" id="MF_00143"/>
    </source>
</evidence>
<evidence type="ECO:0000256" key="4">
    <source>
        <dbReference type="ARBA" id="ARBA00022692"/>
    </source>
</evidence>
<evidence type="ECO:0000256" key="6">
    <source>
        <dbReference type="ARBA" id="ARBA00023136"/>
    </source>
</evidence>
<evidence type="ECO:0000256" key="2">
    <source>
        <dbReference type="ARBA" id="ARBA00005774"/>
    </source>
</evidence>
<keyword evidence="4 7" id="KW-0812">Transmembrane</keyword>
<dbReference type="PANTHER" id="PTHR38596">
    <property type="entry name" value="UPF0114 PROTEIN YQHA"/>
    <property type="match status" value="1"/>
</dbReference>
<dbReference type="HAMAP" id="MF_00143">
    <property type="entry name" value="UPF0114"/>
    <property type="match status" value="1"/>
</dbReference>
<evidence type="ECO:0000313" key="8">
    <source>
        <dbReference type="EMBL" id="RCW83267.1"/>
    </source>
</evidence>
<comment type="similarity">
    <text evidence="2 7">Belongs to the UPF0114 family.</text>
</comment>
<evidence type="ECO:0000313" key="9">
    <source>
        <dbReference type="Proteomes" id="UP000253324"/>
    </source>
</evidence>
<dbReference type="EMBL" id="QPJM01000006">
    <property type="protein sequence ID" value="RCW83267.1"/>
    <property type="molecule type" value="Genomic_DNA"/>
</dbReference>
<dbReference type="Pfam" id="PF03350">
    <property type="entry name" value="UPF0114"/>
    <property type="match status" value="1"/>
</dbReference>
<sequence length="192" mass="21477">MFSLFVDLSPIVQPDPYFMKRLEIFVENIILASRWLLVVFYLGLAAALAIYAFSFAGKLVDFVSKVTILNETDTILKMLSLIDAALVASLVVMVIISGYENFVSRFDQADEVHWLGTIDAGSLKIKVASTIVAISSIHLLQVFLNLTQFSTEQLTWFTVIHLAFVFSALFLAYIDKLMVKDKGDKKAEEPSL</sequence>
<gene>
    <name evidence="8" type="ORF">C7476_106302</name>
</gene>
<dbReference type="InterPro" id="IPR005134">
    <property type="entry name" value="UPF0114"/>
</dbReference>
<evidence type="ECO:0000256" key="3">
    <source>
        <dbReference type="ARBA" id="ARBA00022475"/>
    </source>
</evidence>
<feature type="transmembrane region" description="Helical" evidence="7">
    <location>
        <begin position="35"/>
        <end position="55"/>
    </location>
</feature>
<feature type="transmembrane region" description="Helical" evidence="7">
    <location>
        <begin position="75"/>
        <end position="96"/>
    </location>
</feature>
<reference evidence="8 9" key="1">
    <citation type="submission" date="2018-07" db="EMBL/GenBank/DDBJ databases">
        <title>Genomic Encyclopedia of Type Strains, Phase III (KMG-III): the genomes of soil and plant-associated and newly described type strains.</title>
        <authorList>
            <person name="Whitman W."/>
        </authorList>
    </citation>
    <scope>NUCLEOTIDE SEQUENCE [LARGE SCALE GENOMIC DNA]</scope>
    <source>
        <strain evidence="8 9">31-25a</strain>
    </source>
</reference>
<evidence type="ECO:0000256" key="5">
    <source>
        <dbReference type="ARBA" id="ARBA00022989"/>
    </source>
</evidence>
<organism evidence="8 9">
    <name type="scientific">Phyllobacterium bourgognense</name>
    <dbReference type="NCBI Taxonomy" id="314236"/>
    <lineage>
        <taxon>Bacteria</taxon>
        <taxon>Pseudomonadati</taxon>
        <taxon>Pseudomonadota</taxon>
        <taxon>Alphaproteobacteria</taxon>
        <taxon>Hyphomicrobiales</taxon>
        <taxon>Phyllobacteriaceae</taxon>
        <taxon>Phyllobacterium</taxon>
    </lineage>
</organism>
<accession>A0A368YWC2</accession>
<dbReference type="AlphaFoldDB" id="A0A368YWC2"/>
<keyword evidence="3 7" id="KW-1003">Cell membrane</keyword>
<protein>
    <recommendedName>
        <fullName evidence="7">UPF0114 protein C7476_106302</fullName>
    </recommendedName>
</protein>
<dbReference type="Proteomes" id="UP000253324">
    <property type="component" value="Unassembled WGS sequence"/>
</dbReference>
<name>A0A368YWC2_9HYPH</name>
<evidence type="ECO:0000256" key="1">
    <source>
        <dbReference type="ARBA" id="ARBA00004651"/>
    </source>
</evidence>
<dbReference type="GO" id="GO:0005886">
    <property type="term" value="C:plasma membrane"/>
    <property type="evidence" value="ECO:0007669"/>
    <property type="project" value="UniProtKB-SubCell"/>
</dbReference>
<dbReference type="NCBIfam" id="TIGR00645">
    <property type="entry name" value="HI0507"/>
    <property type="match status" value="1"/>
</dbReference>
<keyword evidence="5 7" id="KW-1133">Transmembrane helix</keyword>
<feature type="transmembrane region" description="Helical" evidence="7">
    <location>
        <begin position="156"/>
        <end position="174"/>
    </location>
</feature>
<dbReference type="InterPro" id="IPR020761">
    <property type="entry name" value="UPF0114_bac"/>
</dbReference>
<comment type="subcellular location">
    <subcellularLocation>
        <location evidence="1 7">Cell membrane</location>
        <topology evidence="1 7">Multi-pass membrane protein</topology>
    </subcellularLocation>
</comment>